<sequence length="164" mass="17724">MMRRLKSIASGRASVSDPGGDLSTSKSKMEHESNRRDLHKVEVGEKSSKAPKELTVFNSSEITASTSSNAVNGKKPENTDHKELPKDMPEMKIRDGKNANGEENVKDLEPTVVSGNGTETGQITVISVDARNGQPKQAMSFMAERVVGTGSFGVVYQVFLLIKS</sequence>
<name>A0A9N7RI15_STRHE</name>
<reference evidence="2" key="1">
    <citation type="submission" date="2019-12" db="EMBL/GenBank/DDBJ databases">
        <authorList>
            <person name="Scholes J."/>
        </authorList>
    </citation>
    <scope>NUCLEOTIDE SEQUENCE</scope>
</reference>
<feature type="compositionally biased region" description="Basic and acidic residues" evidence="1">
    <location>
        <begin position="74"/>
        <end position="97"/>
    </location>
</feature>
<gene>
    <name evidence="2" type="ORF">SHERM_26091</name>
</gene>
<feature type="compositionally biased region" description="Basic and acidic residues" evidence="1">
    <location>
        <begin position="27"/>
        <end position="52"/>
    </location>
</feature>
<proteinExistence type="predicted"/>
<keyword evidence="3" id="KW-1185">Reference proteome</keyword>
<dbReference type="EMBL" id="CACSLK010027831">
    <property type="protein sequence ID" value="CAA0830701.1"/>
    <property type="molecule type" value="Genomic_DNA"/>
</dbReference>
<evidence type="ECO:0000313" key="3">
    <source>
        <dbReference type="Proteomes" id="UP001153555"/>
    </source>
</evidence>
<feature type="compositionally biased region" description="Polar residues" evidence="1">
    <location>
        <begin position="56"/>
        <end position="71"/>
    </location>
</feature>
<dbReference type="GO" id="GO:0016301">
    <property type="term" value="F:kinase activity"/>
    <property type="evidence" value="ECO:0007669"/>
    <property type="project" value="UniProtKB-KW"/>
</dbReference>
<organism evidence="2 3">
    <name type="scientific">Striga hermonthica</name>
    <name type="common">Purple witchweed</name>
    <name type="synonym">Buchnera hermonthica</name>
    <dbReference type="NCBI Taxonomy" id="68872"/>
    <lineage>
        <taxon>Eukaryota</taxon>
        <taxon>Viridiplantae</taxon>
        <taxon>Streptophyta</taxon>
        <taxon>Embryophyta</taxon>
        <taxon>Tracheophyta</taxon>
        <taxon>Spermatophyta</taxon>
        <taxon>Magnoliopsida</taxon>
        <taxon>eudicotyledons</taxon>
        <taxon>Gunneridae</taxon>
        <taxon>Pentapetalae</taxon>
        <taxon>asterids</taxon>
        <taxon>lamiids</taxon>
        <taxon>Lamiales</taxon>
        <taxon>Orobanchaceae</taxon>
        <taxon>Buchnereae</taxon>
        <taxon>Striga</taxon>
    </lineage>
</organism>
<protein>
    <submittedName>
        <fullName evidence="2">Shaggy-related protein kinase theta</fullName>
    </submittedName>
</protein>
<evidence type="ECO:0000313" key="2">
    <source>
        <dbReference type="EMBL" id="CAA0830701.1"/>
    </source>
</evidence>
<keyword evidence="2" id="KW-0418">Kinase</keyword>
<dbReference type="AlphaFoldDB" id="A0A9N7RI15"/>
<comment type="caution">
    <text evidence="2">The sequence shown here is derived from an EMBL/GenBank/DDBJ whole genome shotgun (WGS) entry which is preliminary data.</text>
</comment>
<dbReference type="Proteomes" id="UP001153555">
    <property type="component" value="Unassembled WGS sequence"/>
</dbReference>
<feature type="region of interest" description="Disordered" evidence="1">
    <location>
        <begin position="1"/>
        <end position="117"/>
    </location>
</feature>
<evidence type="ECO:0000256" key="1">
    <source>
        <dbReference type="SAM" id="MobiDB-lite"/>
    </source>
</evidence>
<dbReference type="OrthoDB" id="1728022at2759"/>
<keyword evidence="2" id="KW-0808">Transferase</keyword>
<accession>A0A9N7RI15</accession>